<dbReference type="PANTHER" id="PTHR21530">
    <property type="entry name" value="PHEROMONE SHUTDOWN PROTEIN"/>
    <property type="match status" value="1"/>
</dbReference>
<sequence length="540" mass="60494">MASCTRRLRMSCQKVSLLSLVVAFLTFFGKEGTAFVQPLRPGDAAGGSGRTLGAWRRRRPTTDVHLPAARQELLPSVRPETLQLPSETLLSFDEPPPLSTTRRRRLTHPDSLPAATFRVTDRKTNATVYVVGVMHGAPLSKRDVEDVWNRVQPDSLVIELCEERFESMYADMMAAEEGERQGARWAVKRSGRVAVTAFQRLNVFSAFFAVVLNVIYLFQRLMKFDPGVEFKSAIGLAKRDDVLIYLGDQDVRSTINITQPLRVETFFRALRNSLEDVPMFGRSIVGYPNQRNGQYFNLLSWPLFDLRVFRDLGGLLFPVLMVFEAFVLLVHSGIGNTVPGDMWRAFSYIIESASFGSSFGFSLGDSAAMLGSMAKSSSWLIEDITSAFDIFLIPIIFSGFIRKIVIDRDAYLARSIRQACEDQLQKRQQAAFNPVDRLLSPFKPSAPARPPPTVVAVVGCLHINGIISRLIEDDMHVDVEKLRAFEKRKRLRLRLDDAIDSGSSSGLPRTRVIQLSKRKKKARRDRAVAAGTKTGMREAA</sequence>
<feature type="transmembrane region" description="Helical" evidence="2">
    <location>
        <begin position="315"/>
        <end position="334"/>
    </location>
</feature>
<feature type="transmembrane region" description="Helical" evidence="2">
    <location>
        <begin position="201"/>
        <end position="218"/>
    </location>
</feature>
<feature type="region of interest" description="Disordered" evidence="1">
    <location>
        <begin position="85"/>
        <end position="104"/>
    </location>
</feature>
<keyword evidence="2" id="KW-0472">Membrane</keyword>
<evidence type="ECO:0000256" key="2">
    <source>
        <dbReference type="SAM" id="Phobius"/>
    </source>
</evidence>
<proteinExistence type="predicted"/>
<evidence type="ECO:0000313" key="4">
    <source>
        <dbReference type="Proteomes" id="UP000041254"/>
    </source>
</evidence>
<reference evidence="3 4" key="1">
    <citation type="submission" date="2014-11" db="EMBL/GenBank/DDBJ databases">
        <authorList>
            <person name="Zhu J."/>
            <person name="Qi W."/>
            <person name="Song R."/>
        </authorList>
    </citation>
    <scope>NUCLEOTIDE SEQUENCE [LARGE SCALE GENOMIC DNA]</scope>
</reference>
<organism evidence="3 4">
    <name type="scientific">Vitrella brassicaformis (strain CCMP3155)</name>
    <dbReference type="NCBI Taxonomy" id="1169540"/>
    <lineage>
        <taxon>Eukaryota</taxon>
        <taxon>Sar</taxon>
        <taxon>Alveolata</taxon>
        <taxon>Colpodellida</taxon>
        <taxon>Vitrellaceae</taxon>
        <taxon>Vitrella</taxon>
    </lineage>
</organism>
<dbReference type="EMBL" id="CDMY01000538">
    <property type="protein sequence ID" value="CEM21218.1"/>
    <property type="molecule type" value="Genomic_DNA"/>
</dbReference>
<dbReference type="AlphaFoldDB" id="A0A0G4G0D6"/>
<accession>A0A0G4G0D6</accession>
<dbReference type="InterPro" id="IPR046345">
    <property type="entry name" value="TraB_PrgY-like"/>
</dbReference>
<feature type="transmembrane region" description="Helical" evidence="2">
    <location>
        <begin position="379"/>
        <end position="401"/>
    </location>
</feature>
<dbReference type="Proteomes" id="UP000041254">
    <property type="component" value="Unassembled WGS sequence"/>
</dbReference>
<gene>
    <name evidence="3" type="ORF">Vbra_21865</name>
</gene>
<dbReference type="VEuPathDB" id="CryptoDB:Vbra_21865"/>
<name>A0A0G4G0D6_VITBC</name>
<feature type="region of interest" description="Disordered" evidence="1">
    <location>
        <begin position="515"/>
        <end position="540"/>
    </location>
</feature>
<protein>
    <recommendedName>
        <fullName evidence="5">TraB family protein</fullName>
    </recommendedName>
</protein>
<evidence type="ECO:0008006" key="5">
    <source>
        <dbReference type="Google" id="ProtNLM"/>
    </source>
</evidence>
<keyword evidence="4" id="KW-1185">Reference proteome</keyword>
<evidence type="ECO:0000313" key="3">
    <source>
        <dbReference type="EMBL" id="CEM21218.1"/>
    </source>
</evidence>
<dbReference type="OrthoDB" id="48306at2759"/>
<dbReference type="PANTHER" id="PTHR21530:SF7">
    <property type="entry name" value="TRAB DOMAIN-CONTAINING PROTEIN"/>
    <property type="match status" value="1"/>
</dbReference>
<keyword evidence="2" id="KW-0812">Transmembrane</keyword>
<dbReference type="InParanoid" id="A0A0G4G0D6"/>
<evidence type="ECO:0000256" key="1">
    <source>
        <dbReference type="SAM" id="MobiDB-lite"/>
    </source>
</evidence>
<keyword evidence="2" id="KW-1133">Transmembrane helix</keyword>
<dbReference type="OMA" id="LCEERFE"/>